<accession>A0AAV4XM09</accession>
<dbReference type="AlphaFoldDB" id="A0AAV4XM09"/>
<comment type="caution">
    <text evidence="2">The sequence shown here is derived from an EMBL/GenBank/DDBJ whole genome shotgun (WGS) entry which is preliminary data.</text>
</comment>
<dbReference type="Proteomes" id="UP001054945">
    <property type="component" value="Unassembled WGS sequence"/>
</dbReference>
<gene>
    <name evidence="2" type="primary">AVEN_218486_1</name>
    <name evidence="2" type="ORF">CEXT_540731</name>
</gene>
<protein>
    <submittedName>
        <fullName evidence="2">Uncharacterized protein</fullName>
    </submittedName>
</protein>
<evidence type="ECO:0000313" key="3">
    <source>
        <dbReference type="Proteomes" id="UP001054945"/>
    </source>
</evidence>
<sequence length="562" mass="62869">MSTLLEHTTISIKDVMILSKHGAWRNTVNIVSDVINEGTLESFGIPKKFNFRNVKVLQADLFNRFPEKGIAVLRDSDIIFMIRSLNLPNLSDINKESKLKAIIVSLKPGATIFFVETKSNSNLISEVLGDFHGKFLYNPNNLSYKVPIIFPENFTENHGPLPTLNNTSTFFVWQKMFSSDSGLDVSTSLLKELHIEKTDNKSKDEKNYSSDISNKSDVVSSKNMSLESDTDISTKITEELICPKTPELECHGAINILQSKQEENKSSDFSIRSNDLINDESNSVHILPQNQHIPGANSKSSNFIDNNKSYSASLIESNDNINLSNVRLSSHNLSSFEEHKLWDSPPIKLNSEISKTTLDSESIEKKESNIFEINHSAKLSLKSEAVQTDKPIKEESIALSDTIRCLTERVKQLITSLESELKVQNNCDQPQHFMYKCMGHPSSPVSVSKTKNTDSNIKSSYDANQSRGDDSIDNCDIAQSQSCPCCTHNHMIHTCEMPASNESCMTKCYFQQPMLSCSNTNINLTAPSIIIPLENIDMDTLSQIILTNKSASKSEMNPHKII</sequence>
<proteinExistence type="predicted"/>
<reference evidence="2 3" key="1">
    <citation type="submission" date="2021-06" db="EMBL/GenBank/DDBJ databases">
        <title>Caerostris extrusa draft genome.</title>
        <authorList>
            <person name="Kono N."/>
            <person name="Arakawa K."/>
        </authorList>
    </citation>
    <scope>NUCLEOTIDE SEQUENCE [LARGE SCALE GENOMIC DNA]</scope>
</reference>
<keyword evidence="3" id="KW-1185">Reference proteome</keyword>
<feature type="compositionally biased region" description="Polar residues" evidence="1">
    <location>
        <begin position="445"/>
        <end position="466"/>
    </location>
</feature>
<dbReference type="EMBL" id="BPLR01000565">
    <property type="protein sequence ID" value="GIY95702.1"/>
    <property type="molecule type" value="Genomic_DNA"/>
</dbReference>
<evidence type="ECO:0000256" key="1">
    <source>
        <dbReference type="SAM" id="MobiDB-lite"/>
    </source>
</evidence>
<name>A0AAV4XM09_CAEEX</name>
<evidence type="ECO:0000313" key="2">
    <source>
        <dbReference type="EMBL" id="GIY95702.1"/>
    </source>
</evidence>
<organism evidence="2 3">
    <name type="scientific">Caerostris extrusa</name>
    <name type="common">Bark spider</name>
    <name type="synonym">Caerostris bankana</name>
    <dbReference type="NCBI Taxonomy" id="172846"/>
    <lineage>
        <taxon>Eukaryota</taxon>
        <taxon>Metazoa</taxon>
        <taxon>Ecdysozoa</taxon>
        <taxon>Arthropoda</taxon>
        <taxon>Chelicerata</taxon>
        <taxon>Arachnida</taxon>
        <taxon>Araneae</taxon>
        <taxon>Araneomorphae</taxon>
        <taxon>Entelegynae</taxon>
        <taxon>Araneoidea</taxon>
        <taxon>Araneidae</taxon>
        <taxon>Caerostris</taxon>
    </lineage>
</organism>
<feature type="region of interest" description="Disordered" evidence="1">
    <location>
        <begin position="445"/>
        <end position="468"/>
    </location>
</feature>